<reference evidence="2" key="1">
    <citation type="submission" date="2023-03" db="EMBL/GenBank/DDBJ databases">
        <title>Massive genome expansion in bonnet fungi (Mycena s.s.) driven by repeated elements and novel gene families across ecological guilds.</title>
        <authorList>
            <consortium name="Lawrence Berkeley National Laboratory"/>
            <person name="Harder C.B."/>
            <person name="Miyauchi S."/>
            <person name="Viragh M."/>
            <person name="Kuo A."/>
            <person name="Thoen E."/>
            <person name="Andreopoulos B."/>
            <person name="Lu D."/>
            <person name="Skrede I."/>
            <person name="Drula E."/>
            <person name="Henrissat B."/>
            <person name="Morin E."/>
            <person name="Kohler A."/>
            <person name="Barry K."/>
            <person name="LaButti K."/>
            <person name="Morin E."/>
            <person name="Salamov A."/>
            <person name="Lipzen A."/>
            <person name="Mereny Z."/>
            <person name="Hegedus B."/>
            <person name="Baldrian P."/>
            <person name="Stursova M."/>
            <person name="Weitz H."/>
            <person name="Taylor A."/>
            <person name="Grigoriev I.V."/>
            <person name="Nagy L.G."/>
            <person name="Martin F."/>
            <person name="Kauserud H."/>
        </authorList>
    </citation>
    <scope>NUCLEOTIDE SEQUENCE</scope>
    <source>
        <strain evidence="2">CBHHK067</strain>
    </source>
</reference>
<feature type="compositionally biased region" description="Basic residues" evidence="1">
    <location>
        <begin position="188"/>
        <end position="202"/>
    </location>
</feature>
<dbReference type="Proteomes" id="UP001221757">
    <property type="component" value="Unassembled WGS sequence"/>
</dbReference>
<evidence type="ECO:0000256" key="1">
    <source>
        <dbReference type="SAM" id="MobiDB-lite"/>
    </source>
</evidence>
<proteinExistence type="predicted"/>
<dbReference type="EMBL" id="JARKIE010000001">
    <property type="protein sequence ID" value="KAJ7710730.1"/>
    <property type="molecule type" value="Genomic_DNA"/>
</dbReference>
<gene>
    <name evidence="2" type="ORF">B0H17DRAFT_1123844</name>
</gene>
<feature type="region of interest" description="Disordered" evidence="1">
    <location>
        <begin position="112"/>
        <end position="213"/>
    </location>
</feature>
<protein>
    <submittedName>
        <fullName evidence="2">Uncharacterized protein</fullName>
    </submittedName>
</protein>
<name>A0AAD7H334_MYCRO</name>
<sequence>MSTLYVPLPSDIASSILAALSAPGSIVDPSLEDLRARLASTLNSASHSPAVQAPSTAVASNTSTFATSALPPRRRVAPLPVRRRYGRFASEPLDAQRWQSIALDETVPGARPLLSPLQLPTATAPSKRSAPDLSESDSESELARQAKRPKLYIGIPAGMGRAVSQSNEQQESDDESAGDVENAQAAPAHRRRQRKGPRKKCVRKGDAQPAGIDANIGHVACPAYGKCAECSGGAEGAGASEAEVDTPEEQVLSDKAQRGRKPKNVGWKFDPEGGPLLIIRAGQLLGRLLGILTTAGRNDLEDFLQPLPVKHLQAPSTLDAVIERIQYLHVGMKHVWYSPKREGWGGGPGNERHIIAVVSQTVELPTKEDTPSGSRRTLPMAPLSKGMLGEPFVLINRSDHFRMSFIQSLSASEKLKQGVGSAQVAQVKVESASEEL</sequence>
<keyword evidence="3" id="KW-1185">Reference proteome</keyword>
<organism evidence="2 3">
    <name type="scientific">Mycena rosella</name>
    <name type="common">Pink bonnet</name>
    <name type="synonym">Agaricus rosellus</name>
    <dbReference type="NCBI Taxonomy" id="1033263"/>
    <lineage>
        <taxon>Eukaryota</taxon>
        <taxon>Fungi</taxon>
        <taxon>Dikarya</taxon>
        <taxon>Basidiomycota</taxon>
        <taxon>Agaricomycotina</taxon>
        <taxon>Agaricomycetes</taxon>
        <taxon>Agaricomycetidae</taxon>
        <taxon>Agaricales</taxon>
        <taxon>Marasmiineae</taxon>
        <taxon>Mycenaceae</taxon>
        <taxon>Mycena</taxon>
    </lineage>
</organism>
<evidence type="ECO:0000313" key="3">
    <source>
        <dbReference type="Proteomes" id="UP001221757"/>
    </source>
</evidence>
<comment type="caution">
    <text evidence="2">The sequence shown here is derived from an EMBL/GenBank/DDBJ whole genome shotgun (WGS) entry which is preliminary data.</text>
</comment>
<dbReference type="AlphaFoldDB" id="A0AAD7H334"/>
<feature type="region of interest" description="Disordered" evidence="1">
    <location>
        <begin position="235"/>
        <end position="267"/>
    </location>
</feature>
<accession>A0AAD7H334</accession>
<evidence type="ECO:0000313" key="2">
    <source>
        <dbReference type="EMBL" id="KAJ7710730.1"/>
    </source>
</evidence>